<keyword evidence="8" id="KW-1185">Reference proteome</keyword>
<comment type="catalytic activity">
    <reaction evidence="1">
        <text>(2S,3R)-3-hydroxybutane-1,2,3-tricarboxylate = pyruvate + succinate</text>
        <dbReference type="Rhea" id="RHEA:16809"/>
        <dbReference type="ChEBI" id="CHEBI:15361"/>
        <dbReference type="ChEBI" id="CHEBI:30031"/>
        <dbReference type="ChEBI" id="CHEBI:57429"/>
        <dbReference type="EC" id="4.1.3.30"/>
    </reaction>
</comment>
<evidence type="ECO:0000256" key="1">
    <source>
        <dbReference type="ARBA" id="ARBA00001050"/>
    </source>
</evidence>
<feature type="binding site" evidence="6">
    <location>
        <position position="176"/>
    </location>
    <ligand>
        <name>Mg(2+)</name>
        <dbReference type="ChEBI" id="CHEBI:18420"/>
    </ligand>
</feature>
<evidence type="ECO:0000256" key="3">
    <source>
        <dbReference type="ARBA" id="ARBA00011881"/>
    </source>
</evidence>
<dbReference type="InterPro" id="IPR006254">
    <property type="entry name" value="Isocitrate_lyase"/>
</dbReference>
<comment type="similarity">
    <text evidence="2 5">Belongs to the isocitrate lyase/PEP mutase superfamily. Isocitrate lyase family.</text>
</comment>
<dbReference type="NCBIfam" id="TIGR01346">
    <property type="entry name" value="isocit_lyase"/>
    <property type="match status" value="1"/>
</dbReference>
<dbReference type="EMBL" id="JAPDRN010000027">
    <property type="protein sequence ID" value="KAJ9636913.1"/>
    <property type="molecule type" value="Genomic_DNA"/>
</dbReference>
<proteinExistence type="inferred from homology"/>
<dbReference type="InterPro" id="IPR015813">
    <property type="entry name" value="Pyrv/PenolPyrv_kinase-like_dom"/>
</dbReference>
<sequence>MPKINTTLDAEQAAFDAEVNEIKQWWQSSAKQRQLKRYISDPPYPAERIAALRSSIKQKYASSDMALKLWDQMTEHQKNGTAELTFGCTDPLQAGVMAKHQQTVYVSGALCGYSQVSQPGMDHADYPWDTVPATVNKIFRSQQWQDQRQRQFRFLYPKSEREGLDNWDFLTPIVADGDMGFGGLTHTMKMTRAFVEAGVAMFHLDDLAIGAKKFTTGEGRTVIPTSEYLSRLTAARMQIDIMGAETARMPLVPVRIIVRSANFWGLCQILMCRCDTDHSSYITSVMDPRDHAYVLGATKPVKPLTSVLSRALASGSDYAQAQKDWIASAELKTFDDAVATHGSGNPEGVAAYKAAVKSSLSSSPTAPPLSLTARRALAAQHLGHELYSTLLFDWDLGRTPEGSYRFAPTVDAVVSRALLAAKLGEVTWARMDYPVPSDIDAFHTAVRAVHPDRKFGFGYTGGYNWLGAGWSAEQVKEFPWESSKKYGIVWHVQPIWALQGQRRAADSFAKLWQGGGIAAYMNVVQGPELKQTYPGLTARETDEVDDDKDDGYARFKFSGAYLADALLETATMGIDMDDGGGDDRKGLLKMGEGVVKGPKANRFG</sequence>
<dbReference type="Pfam" id="PF00463">
    <property type="entry name" value="ICL"/>
    <property type="match status" value="2"/>
</dbReference>
<evidence type="ECO:0000256" key="2">
    <source>
        <dbReference type="ARBA" id="ARBA00005704"/>
    </source>
</evidence>
<evidence type="ECO:0000256" key="4">
    <source>
        <dbReference type="ARBA" id="ARBA00023239"/>
    </source>
</evidence>
<dbReference type="AlphaFoldDB" id="A0AA38Y6B1"/>
<comment type="cofactor">
    <cofactor evidence="6">
        <name>Mg(2+)</name>
        <dbReference type="ChEBI" id="CHEBI:18420"/>
    </cofactor>
    <text evidence="6">Can also use Mn(2+) ion.</text>
</comment>
<accession>A0AA38Y6B1</accession>
<reference evidence="7" key="1">
    <citation type="submission" date="2022-10" db="EMBL/GenBank/DDBJ databases">
        <title>Culturing micro-colonial fungi from biological soil crusts in the Mojave desert and describing Neophaeococcomyces mojavensis, and introducing the new genera and species Taxawa tesnikishii.</title>
        <authorList>
            <person name="Kurbessoian T."/>
            <person name="Stajich J.E."/>
        </authorList>
    </citation>
    <scope>NUCLEOTIDE SEQUENCE</scope>
    <source>
        <strain evidence="7">TK_35</strain>
    </source>
</reference>
<dbReference type="GO" id="GO:0004451">
    <property type="term" value="F:isocitrate lyase activity"/>
    <property type="evidence" value="ECO:0007669"/>
    <property type="project" value="InterPro"/>
</dbReference>
<gene>
    <name evidence="7" type="ORF">H2204_005059</name>
</gene>
<evidence type="ECO:0000313" key="8">
    <source>
        <dbReference type="Proteomes" id="UP001172681"/>
    </source>
</evidence>
<dbReference type="GO" id="GO:0019752">
    <property type="term" value="P:carboxylic acid metabolic process"/>
    <property type="evidence" value="ECO:0007669"/>
    <property type="project" value="InterPro"/>
</dbReference>
<dbReference type="SUPFAM" id="SSF51621">
    <property type="entry name" value="Phosphoenolpyruvate/pyruvate domain"/>
    <property type="match status" value="1"/>
</dbReference>
<dbReference type="Gene3D" id="3.20.20.60">
    <property type="entry name" value="Phosphoenolpyruvate-binding domains"/>
    <property type="match status" value="1"/>
</dbReference>
<keyword evidence="4 5" id="KW-0456">Lyase</keyword>
<dbReference type="PANTHER" id="PTHR21631">
    <property type="entry name" value="ISOCITRATE LYASE/MALATE SYNTHASE"/>
    <property type="match status" value="1"/>
</dbReference>
<dbReference type="PANTHER" id="PTHR21631:SF3">
    <property type="entry name" value="BIFUNCTIONAL GLYOXYLATE CYCLE PROTEIN"/>
    <property type="match status" value="1"/>
</dbReference>
<keyword evidence="6" id="KW-0460">Magnesium</keyword>
<protein>
    <recommendedName>
        <fullName evidence="5">Isocitrate lyase</fullName>
    </recommendedName>
</protein>
<keyword evidence="6" id="KW-0479">Metal-binding</keyword>
<comment type="caution">
    <text evidence="7">The sequence shown here is derived from an EMBL/GenBank/DDBJ whole genome shotgun (WGS) entry which is preliminary data.</text>
</comment>
<evidence type="ECO:0000313" key="7">
    <source>
        <dbReference type="EMBL" id="KAJ9636913.1"/>
    </source>
</evidence>
<organism evidence="7 8">
    <name type="scientific">Knufia peltigerae</name>
    <dbReference type="NCBI Taxonomy" id="1002370"/>
    <lineage>
        <taxon>Eukaryota</taxon>
        <taxon>Fungi</taxon>
        <taxon>Dikarya</taxon>
        <taxon>Ascomycota</taxon>
        <taxon>Pezizomycotina</taxon>
        <taxon>Eurotiomycetes</taxon>
        <taxon>Chaetothyriomycetidae</taxon>
        <taxon>Chaetothyriales</taxon>
        <taxon>Trichomeriaceae</taxon>
        <taxon>Knufia</taxon>
    </lineage>
</organism>
<dbReference type="InterPro" id="IPR040442">
    <property type="entry name" value="Pyrv_kinase-like_dom_sf"/>
</dbReference>
<comment type="subunit">
    <text evidence="3">Homotetramer.</text>
</comment>
<name>A0AA38Y6B1_9EURO</name>
<evidence type="ECO:0000256" key="5">
    <source>
        <dbReference type="PIRNR" id="PIRNR001362"/>
    </source>
</evidence>
<evidence type="ECO:0000256" key="6">
    <source>
        <dbReference type="PIRSR" id="PIRSR001362-3"/>
    </source>
</evidence>
<dbReference type="GO" id="GO:0046872">
    <property type="term" value="F:metal ion binding"/>
    <property type="evidence" value="ECO:0007669"/>
    <property type="project" value="UniProtKB-KW"/>
</dbReference>
<dbReference type="PIRSF" id="PIRSF001362">
    <property type="entry name" value="Isocit_lyase"/>
    <property type="match status" value="1"/>
</dbReference>
<dbReference type="Proteomes" id="UP001172681">
    <property type="component" value="Unassembled WGS sequence"/>
</dbReference>
<dbReference type="Gene3D" id="1.10.10.850">
    <property type="match status" value="1"/>
</dbReference>
<dbReference type="GO" id="GO:0046421">
    <property type="term" value="F:methylisocitrate lyase activity"/>
    <property type="evidence" value="ECO:0007669"/>
    <property type="project" value="UniProtKB-EC"/>
</dbReference>